<keyword evidence="3" id="KW-1185">Reference proteome</keyword>
<comment type="caution">
    <text evidence="2">The sequence shown here is derived from an EMBL/GenBank/DDBJ whole genome shotgun (WGS) entry which is preliminary data.</text>
</comment>
<dbReference type="EMBL" id="JAKOGI010001218">
    <property type="protein sequence ID" value="KAJ8426928.1"/>
    <property type="molecule type" value="Genomic_DNA"/>
</dbReference>
<sequence>MGASKVVFSKATGPTETFAYHRLMGPESHGMARGVRAGGDDVEENQKNNTPLAGKDIRYTPATMPTLAKNNEAYTKDAGQIQNFTALKNNGSAGHTSRSPYVVNQMSQQRRSAGGKENIQLMSPAQLKPARNILVWMIKTHLWGKIQILLLAQNNQTLLEGLFLTEESR</sequence>
<gene>
    <name evidence="2" type="ORF">Cgig2_006750</name>
</gene>
<proteinExistence type="predicted"/>
<feature type="region of interest" description="Disordered" evidence="1">
    <location>
        <begin position="38"/>
        <end position="57"/>
    </location>
</feature>
<evidence type="ECO:0000313" key="2">
    <source>
        <dbReference type="EMBL" id="KAJ8426928.1"/>
    </source>
</evidence>
<protein>
    <submittedName>
        <fullName evidence="2">Uncharacterized protein</fullName>
    </submittedName>
</protein>
<name>A0A9Q1GVK9_9CARY</name>
<reference evidence="2" key="1">
    <citation type="submission" date="2022-04" db="EMBL/GenBank/DDBJ databases">
        <title>Carnegiea gigantea Genome sequencing and assembly v2.</title>
        <authorList>
            <person name="Copetti D."/>
            <person name="Sanderson M.J."/>
            <person name="Burquez A."/>
            <person name="Wojciechowski M.F."/>
        </authorList>
    </citation>
    <scope>NUCLEOTIDE SEQUENCE</scope>
    <source>
        <strain evidence="2">SGP5-SGP5p</strain>
        <tissue evidence="2">Aerial part</tissue>
    </source>
</reference>
<dbReference type="AlphaFoldDB" id="A0A9Q1GVK9"/>
<dbReference type="Proteomes" id="UP001153076">
    <property type="component" value="Unassembled WGS sequence"/>
</dbReference>
<accession>A0A9Q1GVK9</accession>
<evidence type="ECO:0000256" key="1">
    <source>
        <dbReference type="SAM" id="MobiDB-lite"/>
    </source>
</evidence>
<organism evidence="2 3">
    <name type="scientific">Carnegiea gigantea</name>
    <dbReference type="NCBI Taxonomy" id="171969"/>
    <lineage>
        <taxon>Eukaryota</taxon>
        <taxon>Viridiplantae</taxon>
        <taxon>Streptophyta</taxon>
        <taxon>Embryophyta</taxon>
        <taxon>Tracheophyta</taxon>
        <taxon>Spermatophyta</taxon>
        <taxon>Magnoliopsida</taxon>
        <taxon>eudicotyledons</taxon>
        <taxon>Gunneridae</taxon>
        <taxon>Pentapetalae</taxon>
        <taxon>Caryophyllales</taxon>
        <taxon>Cactineae</taxon>
        <taxon>Cactaceae</taxon>
        <taxon>Cactoideae</taxon>
        <taxon>Echinocereeae</taxon>
        <taxon>Carnegiea</taxon>
    </lineage>
</organism>
<evidence type="ECO:0000313" key="3">
    <source>
        <dbReference type="Proteomes" id="UP001153076"/>
    </source>
</evidence>